<dbReference type="SUPFAM" id="SSF82771">
    <property type="entry name" value="GIY-YIG endonuclease"/>
    <property type="match status" value="1"/>
</dbReference>
<accession>A0ABS9NQ70</accession>
<reference evidence="3 4" key="1">
    <citation type="submission" date="2022-02" db="EMBL/GenBank/DDBJ databases">
        <title>Genome sequence data of Kingella unionensis sp. nov. strain CICC 24913 (CCUG 75125).</title>
        <authorList>
            <person name="Xiao M."/>
        </authorList>
    </citation>
    <scope>NUCLEOTIDE SEQUENCE [LARGE SCALE GENOMIC DNA]</scope>
    <source>
        <strain evidence="3 4">CICC 24913</strain>
    </source>
</reference>
<dbReference type="PANTHER" id="PTHR34477">
    <property type="entry name" value="UPF0213 PROTEIN YHBQ"/>
    <property type="match status" value="1"/>
</dbReference>
<dbReference type="InterPro" id="IPR050190">
    <property type="entry name" value="UPF0213_domain"/>
</dbReference>
<name>A0ABS9NQ70_9NEIS</name>
<comment type="similarity">
    <text evidence="1">Belongs to the UPF0213 family.</text>
</comment>
<feature type="domain" description="GIY-YIG" evidence="2">
    <location>
        <begin position="8"/>
        <end position="85"/>
    </location>
</feature>
<dbReference type="InterPro" id="IPR000305">
    <property type="entry name" value="GIY-YIG_endonuc"/>
</dbReference>
<dbReference type="CDD" id="cd10448">
    <property type="entry name" value="GIY-YIG_unchar_3"/>
    <property type="match status" value="1"/>
</dbReference>
<comment type="caution">
    <text evidence="3">The sequence shown here is derived from an EMBL/GenBank/DDBJ whole genome shotgun (WGS) entry which is preliminary data.</text>
</comment>
<dbReference type="Pfam" id="PF01541">
    <property type="entry name" value="GIY-YIG"/>
    <property type="match status" value="1"/>
</dbReference>
<dbReference type="PANTHER" id="PTHR34477:SF5">
    <property type="entry name" value="BSL5627 PROTEIN"/>
    <property type="match status" value="1"/>
</dbReference>
<keyword evidence="4" id="KW-1185">Reference proteome</keyword>
<organism evidence="3 4">
    <name type="scientific">Kingella pumchi</name>
    <dbReference type="NCBI Taxonomy" id="2779506"/>
    <lineage>
        <taxon>Bacteria</taxon>
        <taxon>Pseudomonadati</taxon>
        <taxon>Pseudomonadota</taxon>
        <taxon>Betaproteobacteria</taxon>
        <taxon>Neisseriales</taxon>
        <taxon>Neisseriaceae</taxon>
        <taxon>Kingella</taxon>
    </lineage>
</organism>
<dbReference type="PROSITE" id="PS50164">
    <property type="entry name" value="GIY_YIG"/>
    <property type="match status" value="1"/>
</dbReference>
<evidence type="ECO:0000256" key="1">
    <source>
        <dbReference type="ARBA" id="ARBA00007435"/>
    </source>
</evidence>
<dbReference type="Gene3D" id="3.40.1440.10">
    <property type="entry name" value="GIY-YIG endonuclease"/>
    <property type="match status" value="1"/>
</dbReference>
<dbReference type="SMART" id="SM00465">
    <property type="entry name" value="GIYc"/>
    <property type="match status" value="1"/>
</dbReference>
<evidence type="ECO:0000313" key="4">
    <source>
        <dbReference type="Proteomes" id="UP001298424"/>
    </source>
</evidence>
<proteinExistence type="inferred from homology"/>
<dbReference type="RefSeq" id="WP_238747583.1">
    <property type="nucleotide sequence ID" value="NZ_JAKOOW010000025.1"/>
</dbReference>
<evidence type="ECO:0000313" key="3">
    <source>
        <dbReference type="EMBL" id="MCG6504266.1"/>
    </source>
</evidence>
<gene>
    <name evidence="3" type="ORF">MB824_07140</name>
</gene>
<dbReference type="InterPro" id="IPR035901">
    <property type="entry name" value="GIY-YIG_endonuc_sf"/>
</dbReference>
<evidence type="ECO:0000259" key="2">
    <source>
        <dbReference type="PROSITE" id="PS50164"/>
    </source>
</evidence>
<dbReference type="EMBL" id="JAKOOW010000025">
    <property type="protein sequence ID" value="MCG6504266.1"/>
    <property type="molecule type" value="Genomic_DNA"/>
</dbReference>
<protein>
    <submittedName>
        <fullName evidence="3">GIY-YIG nuclease family protein</fullName>
    </submittedName>
</protein>
<dbReference type="Proteomes" id="UP001298424">
    <property type="component" value="Unassembled WGS sequence"/>
</dbReference>
<sequence>MHRHPLAGQPAVYIMASGRNGVLYIGVTMNLPERVWQHKNSLDFDSFTARYNVHDLVWYELFEHMPAAIAKEKALKKWRREWKIRLIEEQNPEWLDLFAGLIR</sequence>